<gene>
    <name evidence="1" type="ORF">DVJ83_03115</name>
    <name evidence="3" type="ORF">GCM10008021_22990</name>
    <name evidence="2" type="ORF">GCM10010914_25150</name>
</gene>
<evidence type="ECO:0000313" key="1">
    <source>
        <dbReference type="EMBL" id="AXG98319.1"/>
    </source>
</evidence>
<accession>A0A345IF47</accession>
<dbReference type="AlphaFoldDB" id="A0A345IF47"/>
<dbReference type="KEGG" id="dwu:DVJ83_03115"/>
<proteinExistence type="predicted"/>
<dbReference type="RefSeq" id="WP_017870921.1">
    <property type="nucleotide sequence ID" value="NZ_BMLZ01000034.1"/>
</dbReference>
<organism evidence="1 4">
    <name type="scientific">Deinococcus wulumuqiensis</name>
    <dbReference type="NCBI Taxonomy" id="980427"/>
    <lineage>
        <taxon>Bacteria</taxon>
        <taxon>Thermotogati</taxon>
        <taxon>Deinococcota</taxon>
        <taxon>Deinococci</taxon>
        <taxon>Deinococcales</taxon>
        <taxon>Deinococcaceae</taxon>
        <taxon>Deinococcus</taxon>
    </lineage>
</organism>
<evidence type="ECO:0000313" key="3">
    <source>
        <dbReference type="EMBL" id="GGP30648.1"/>
    </source>
</evidence>
<name>A0A345IF47_9DEIO</name>
<dbReference type="Proteomes" id="UP000652720">
    <property type="component" value="Unassembled WGS sequence"/>
</dbReference>
<dbReference type="EMBL" id="CP031158">
    <property type="protein sequence ID" value="AXG98319.1"/>
    <property type="molecule type" value="Genomic_DNA"/>
</dbReference>
<keyword evidence="5" id="KW-1185">Reference proteome</keyword>
<reference evidence="2" key="5">
    <citation type="submission" date="2023-08" db="EMBL/GenBank/DDBJ databases">
        <authorList>
            <person name="Sun Q."/>
            <person name="Zhou Y."/>
        </authorList>
    </citation>
    <scope>NUCLEOTIDE SEQUENCE</scope>
    <source>
        <strain evidence="3">CGMCC 1.8884</strain>
        <strain evidence="2">CGMCC 1.8885</strain>
    </source>
</reference>
<reference evidence="5" key="4">
    <citation type="journal article" date="2019" name="Int. J. Syst. Evol. Microbiol.">
        <title>The Global Catalogue of Microorganisms (GCM) 10K type strain sequencing project: providing services to taxonomists for standard genome sequencing and annotation.</title>
        <authorList>
            <consortium name="The Broad Institute Genomics Platform"/>
            <consortium name="The Broad Institute Genome Sequencing Center for Infectious Disease"/>
            <person name="Wu L."/>
            <person name="Ma J."/>
        </authorList>
    </citation>
    <scope>NUCLEOTIDE SEQUENCE [LARGE SCALE GENOMIC DNA]</scope>
    <source>
        <strain evidence="5">CGMCC 1.8884</strain>
    </source>
</reference>
<evidence type="ECO:0000313" key="4">
    <source>
        <dbReference type="Proteomes" id="UP000253744"/>
    </source>
</evidence>
<protein>
    <submittedName>
        <fullName evidence="1">Uncharacterized protein</fullName>
    </submittedName>
</protein>
<dbReference type="EMBL" id="BMLZ01000034">
    <property type="protein sequence ID" value="GGP30648.1"/>
    <property type="molecule type" value="Genomic_DNA"/>
</dbReference>
<sequence>MTARTASVLAEVARERERQHAKWGVQNFPPELWLMVLGEEVGEVNNAALEHHVGNLPDLSAYREELIQVAAVAVQAVESLDRQAEGEGERGEG</sequence>
<reference evidence="2" key="2">
    <citation type="journal article" date="2014" name="Int. J. Syst. Evol. Microbiol.">
        <title>Complete genome sequence of Corynebacterium casei LMG S-19264T (=DSM 44701T), isolated from a smear-ripened cheese.</title>
        <authorList>
            <consortium name="US DOE Joint Genome Institute (JGI-PGF)"/>
            <person name="Walter F."/>
            <person name="Albersmeier A."/>
            <person name="Kalinowski J."/>
            <person name="Ruckert C."/>
        </authorList>
    </citation>
    <scope>NUCLEOTIDE SEQUENCE</scope>
    <source>
        <strain evidence="2">CGMCC 1.8885</strain>
    </source>
</reference>
<dbReference type="Proteomes" id="UP000630135">
    <property type="component" value="Unassembled WGS sequence"/>
</dbReference>
<evidence type="ECO:0000313" key="5">
    <source>
        <dbReference type="Proteomes" id="UP000630135"/>
    </source>
</evidence>
<dbReference type="STRING" id="1288484.GCA_000348665_02022"/>
<dbReference type="Proteomes" id="UP000253744">
    <property type="component" value="Chromosome"/>
</dbReference>
<reference evidence="3" key="1">
    <citation type="journal article" date="2014" name="Int. J. Syst. Evol. Microbiol.">
        <title>Complete genome of a new Firmicutes species belonging to the dominant human colonic microbiota ('Ruminococcus bicirculans') reveals two chromosomes and a selective capacity to utilize plant glucans.</title>
        <authorList>
            <consortium name="NISC Comparative Sequencing Program"/>
            <person name="Wegmann U."/>
            <person name="Louis P."/>
            <person name="Goesmann A."/>
            <person name="Henrissat B."/>
            <person name="Duncan S.H."/>
            <person name="Flint H.J."/>
        </authorList>
    </citation>
    <scope>NUCLEOTIDE SEQUENCE</scope>
    <source>
        <strain evidence="3">CGMCC 1.8884</strain>
    </source>
</reference>
<dbReference type="EMBL" id="BMMA01000030">
    <property type="protein sequence ID" value="GGI89776.1"/>
    <property type="molecule type" value="Genomic_DNA"/>
</dbReference>
<reference evidence="1 4" key="3">
    <citation type="submission" date="2018-07" db="EMBL/GenBank/DDBJ databases">
        <title>Complete Genome and Methylome Analysis of Deinococcus wulumuqiensis NEB 479.</title>
        <authorList>
            <person name="Fomenkov A."/>
            <person name="Luyten Y."/>
            <person name="Vincze T."/>
            <person name="Anton B.P."/>
            <person name="Clark T."/>
            <person name="Roberts R.J."/>
            <person name="Morgan R.D."/>
        </authorList>
    </citation>
    <scope>NUCLEOTIDE SEQUENCE [LARGE SCALE GENOMIC DNA]</scope>
    <source>
        <strain evidence="1 4">NEB 479</strain>
    </source>
</reference>
<dbReference type="GeneID" id="59164181"/>
<evidence type="ECO:0000313" key="2">
    <source>
        <dbReference type="EMBL" id="GGI89776.1"/>
    </source>
</evidence>